<dbReference type="InterPro" id="IPR000871">
    <property type="entry name" value="Beta-lactam_class-A"/>
</dbReference>
<evidence type="ECO:0000256" key="8">
    <source>
        <dbReference type="PIRSR" id="PIRSR618044-2"/>
    </source>
</evidence>
<keyword evidence="12" id="KW-0121">Carboxypeptidase</keyword>
<organism evidence="12 13">
    <name type="scientific">Candidatus Jorgensenbacteria bacterium GW2011_GWB1_50_10</name>
    <dbReference type="NCBI Taxonomy" id="1618665"/>
    <lineage>
        <taxon>Bacteria</taxon>
        <taxon>Candidatus Joergenseniibacteriota</taxon>
    </lineage>
</organism>
<sequence length="321" mass="34892">MTTKFQALILAVLIVISVAAANIGGSESKNTSPSEEKSAPPKVSEGLSFERASLFAASAPNLSQYEVKKAPERNWEVLDPTLGAAAVLIQSLDGDFPFFHLNTYKSWPLASLTKLLAAVVVIENIGENKKVVVDETAVATEGEAGNLKSGEVYTARDLLKVMLLTSSNDAAAAFENYLGRDEFVKLMNEKLRELGLTQTKVYGASGLEDENVGTASDILRLVKYILENEPQIFNWTRQKSQLIQPLNDATSRTILNINGMVDETGFLGGKTGTSDKARQNEVAIFSSGGERLILIILGSSDRDKEIKNLLDWIGRAYTFPS</sequence>
<dbReference type="GO" id="GO:0008800">
    <property type="term" value="F:beta-lactamase activity"/>
    <property type="evidence" value="ECO:0007669"/>
    <property type="project" value="InterPro"/>
</dbReference>
<dbReference type="GO" id="GO:0009252">
    <property type="term" value="P:peptidoglycan biosynthetic process"/>
    <property type="evidence" value="ECO:0007669"/>
    <property type="project" value="UniProtKB-KW"/>
</dbReference>
<dbReference type="GO" id="GO:0030655">
    <property type="term" value="P:beta-lactam antibiotic catabolic process"/>
    <property type="evidence" value="ECO:0007669"/>
    <property type="project" value="InterPro"/>
</dbReference>
<evidence type="ECO:0000256" key="5">
    <source>
        <dbReference type="ARBA" id="ARBA00022984"/>
    </source>
</evidence>
<protein>
    <submittedName>
        <fullName evidence="12">D-alanyl-D-alanine carboxypeptidase</fullName>
    </submittedName>
</protein>
<evidence type="ECO:0000259" key="11">
    <source>
        <dbReference type="Pfam" id="PF00768"/>
    </source>
</evidence>
<reference evidence="12 13" key="1">
    <citation type="journal article" date="2015" name="Nature">
        <title>rRNA introns, odd ribosomes, and small enigmatic genomes across a large radiation of phyla.</title>
        <authorList>
            <person name="Brown C.T."/>
            <person name="Hug L.A."/>
            <person name="Thomas B.C."/>
            <person name="Sharon I."/>
            <person name="Castelle C.J."/>
            <person name="Singh A."/>
            <person name="Wilkins M.J."/>
            <person name="Williams K.H."/>
            <person name="Banfield J.F."/>
        </authorList>
    </citation>
    <scope>NUCLEOTIDE SEQUENCE [LARGE SCALE GENOMIC DNA]</scope>
</reference>
<gene>
    <name evidence="12" type="ORF">UY55_C0002G0135</name>
</gene>
<dbReference type="PANTHER" id="PTHR35333:SF3">
    <property type="entry name" value="BETA-LACTAMASE-TYPE TRANSPEPTIDASE FOLD CONTAINING PROTEIN"/>
    <property type="match status" value="1"/>
</dbReference>
<dbReference type="PANTHER" id="PTHR35333">
    <property type="entry name" value="BETA-LACTAMASE"/>
    <property type="match status" value="1"/>
</dbReference>
<accession>A0A0G1YJC2</accession>
<keyword evidence="12" id="KW-0645">Protease</keyword>
<dbReference type="InterPro" id="IPR018044">
    <property type="entry name" value="Peptidase_S11"/>
</dbReference>
<evidence type="ECO:0000256" key="10">
    <source>
        <dbReference type="SAM" id="SignalP"/>
    </source>
</evidence>
<dbReference type="STRING" id="1618665.UY55_C0002G0135"/>
<evidence type="ECO:0000256" key="6">
    <source>
        <dbReference type="ARBA" id="ARBA00023316"/>
    </source>
</evidence>
<keyword evidence="6" id="KW-0961">Cell wall biogenesis/degradation</keyword>
<dbReference type="SUPFAM" id="SSF56601">
    <property type="entry name" value="beta-lactamase/transpeptidase-like"/>
    <property type="match status" value="1"/>
</dbReference>
<feature type="binding site" evidence="8">
    <location>
        <position position="270"/>
    </location>
    <ligand>
        <name>substrate</name>
    </ligand>
</feature>
<feature type="signal peptide" evidence="10">
    <location>
        <begin position="1"/>
        <end position="21"/>
    </location>
</feature>
<dbReference type="InterPro" id="IPR012338">
    <property type="entry name" value="Beta-lactam/transpept-like"/>
</dbReference>
<evidence type="ECO:0000256" key="9">
    <source>
        <dbReference type="RuleBase" id="RU004016"/>
    </source>
</evidence>
<evidence type="ECO:0000256" key="3">
    <source>
        <dbReference type="ARBA" id="ARBA00022801"/>
    </source>
</evidence>
<comment type="caution">
    <text evidence="12">The sequence shown here is derived from an EMBL/GenBank/DDBJ whole genome shotgun (WGS) entry which is preliminary data.</text>
</comment>
<dbReference type="PRINTS" id="PR00725">
    <property type="entry name" value="DADACBPTASE1"/>
</dbReference>
<dbReference type="Gene3D" id="3.40.710.10">
    <property type="entry name" value="DD-peptidase/beta-lactamase superfamily"/>
    <property type="match status" value="1"/>
</dbReference>
<dbReference type="Pfam" id="PF00768">
    <property type="entry name" value="Peptidase_S11"/>
    <property type="match status" value="1"/>
</dbReference>
<evidence type="ECO:0000256" key="4">
    <source>
        <dbReference type="ARBA" id="ARBA00022960"/>
    </source>
</evidence>
<name>A0A0G1YJC2_9BACT</name>
<evidence type="ECO:0000256" key="7">
    <source>
        <dbReference type="PIRSR" id="PIRSR618044-1"/>
    </source>
</evidence>
<keyword evidence="4" id="KW-0133">Cell shape</keyword>
<keyword evidence="3" id="KW-0378">Hydrolase</keyword>
<dbReference type="GO" id="GO:0009002">
    <property type="term" value="F:serine-type D-Ala-D-Ala carboxypeptidase activity"/>
    <property type="evidence" value="ECO:0007669"/>
    <property type="project" value="InterPro"/>
</dbReference>
<feature type="chain" id="PRO_5002541082" evidence="10">
    <location>
        <begin position="22"/>
        <end position="321"/>
    </location>
</feature>
<dbReference type="InterPro" id="IPR001967">
    <property type="entry name" value="Peptidase_S11_N"/>
</dbReference>
<dbReference type="AlphaFoldDB" id="A0A0G1YJC2"/>
<proteinExistence type="inferred from homology"/>
<feature type="active site" description="Proton acceptor" evidence="7">
    <location>
        <position position="114"/>
    </location>
</feature>
<comment type="similarity">
    <text evidence="1 9">Belongs to the peptidase S11 family.</text>
</comment>
<evidence type="ECO:0000313" key="12">
    <source>
        <dbReference type="EMBL" id="KKW15077.1"/>
    </source>
</evidence>
<dbReference type="GO" id="GO:0046677">
    <property type="term" value="P:response to antibiotic"/>
    <property type="evidence" value="ECO:0007669"/>
    <property type="project" value="InterPro"/>
</dbReference>
<dbReference type="GO" id="GO:0071555">
    <property type="term" value="P:cell wall organization"/>
    <property type="evidence" value="ECO:0007669"/>
    <property type="project" value="UniProtKB-KW"/>
</dbReference>
<evidence type="ECO:0000313" key="13">
    <source>
        <dbReference type="Proteomes" id="UP000034224"/>
    </source>
</evidence>
<dbReference type="GO" id="GO:0008360">
    <property type="term" value="P:regulation of cell shape"/>
    <property type="evidence" value="ECO:0007669"/>
    <property type="project" value="UniProtKB-KW"/>
</dbReference>
<dbReference type="GO" id="GO:0006508">
    <property type="term" value="P:proteolysis"/>
    <property type="evidence" value="ECO:0007669"/>
    <property type="project" value="InterPro"/>
</dbReference>
<dbReference type="EMBL" id="LCQK01000002">
    <property type="protein sequence ID" value="KKW15077.1"/>
    <property type="molecule type" value="Genomic_DNA"/>
</dbReference>
<evidence type="ECO:0000256" key="2">
    <source>
        <dbReference type="ARBA" id="ARBA00022729"/>
    </source>
</evidence>
<keyword evidence="2 10" id="KW-0732">Signal</keyword>
<keyword evidence="5" id="KW-0573">Peptidoglycan synthesis</keyword>
<feature type="active site" description="Acyl-ester intermediate" evidence="7">
    <location>
        <position position="111"/>
    </location>
</feature>
<feature type="active site" evidence="7">
    <location>
        <position position="166"/>
    </location>
</feature>
<dbReference type="Proteomes" id="UP000034224">
    <property type="component" value="Unassembled WGS sequence"/>
</dbReference>
<feature type="domain" description="Peptidase S11 D-alanyl-D-alanine carboxypeptidase A N-terminal" evidence="11">
    <location>
        <begin position="102"/>
        <end position="299"/>
    </location>
</feature>
<evidence type="ECO:0000256" key="1">
    <source>
        <dbReference type="ARBA" id="ARBA00007164"/>
    </source>
</evidence>